<name>A0A2A3ZA71_BREAU</name>
<organism evidence="1 2">
    <name type="scientific">Brevibacterium aurantiacum</name>
    <dbReference type="NCBI Taxonomy" id="273384"/>
    <lineage>
        <taxon>Bacteria</taxon>
        <taxon>Bacillati</taxon>
        <taxon>Actinomycetota</taxon>
        <taxon>Actinomycetes</taxon>
        <taxon>Micrococcales</taxon>
        <taxon>Brevibacteriaceae</taxon>
        <taxon>Brevibacterium</taxon>
    </lineage>
</organism>
<protein>
    <submittedName>
        <fullName evidence="1">Uncharacterized protein</fullName>
    </submittedName>
</protein>
<dbReference type="Proteomes" id="UP000217720">
    <property type="component" value="Unassembled WGS sequence"/>
</dbReference>
<gene>
    <name evidence="1" type="ORF">CIK62_18345</name>
</gene>
<dbReference type="EMBL" id="NRGO01000051">
    <property type="protein sequence ID" value="PCC48488.1"/>
    <property type="molecule type" value="Genomic_DNA"/>
</dbReference>
<evidence type="ECO:0000313" key="2">
    <source>
        <dbReference type="Proteomes" id="UP000217720"/>
    </source>
</evidence>
<comment type="caution">
    <text evidence="1">The sequence shown here is derived from an EMBL/GenBank/DDBJ whole genome shotgun (WGS) entry which is preliminary data.</text>
</comment>
<proteinExistence type="predicted"/>
<dbReference type="AlphaFoldDB" id="A0A2A3ZA71"/>
<accession>A0A2A3ZA71</accession>
<sequence>MARRPREQLGAETLQSGVLGCGDLFLGSTLVRDDLSSFLHPRNCEARALFHLVAVLSQGLKCSVLPRFPLVSIRQNIEEGNPSVSEATVGRNLAAIAEIDEDLQCDAENLCRVLSANDYCS</sequence>
<evidence type="ECO:0000313" key="1">
    <source>
        <dbReference type="EMBL" id="PCC48488.1"/>
    </source>
</evidence>
<reference evidence="1 2" key="1">
    <citation type="journal article" date="2017" name="Elife">
        <title>Extensive horizontal gene transfer in cheese-associated bacteria.</title>
        <authorList>
            <person name="Bonham K.S."/>
            <person name="Wolfe B.E."/>
            <person name="Dutton R.J."/>
        </authorList>
    </citation>
    <scope>NUCLEOTIDE SEQUENCE [LARGE SCALE GENOMIC DNA]</scope>
    <source>
        <strain evidence="1 2">900_6</strain>
    </source>
</reference>